<comment type="caution">
    <text evidence="1">The sequence shown here is derived from an EMBL/GenBank/DDBJ whole genome shotgun (WGS) entry which is preliminary data.</text>
</comment>
<evidence type="ECO:0000313" key="1">
    <source>
        <dbReference type="EMBL" id="VEL11890.1"/>
    </source>
</evidence>
<protein>
    <submittedName>
        <fullName evidence="1">Uncharacterized protein</fullName>
    </submittedName>
</protein>
<accession>A0A3S5ABC8</accession>
<evidence type="ECO:0000313" key="2">
    <source>
        <dbReference type="Proteomes" id="UP000784294"/>
    </source>
</evidence>
<name>A0A3S5ABC8_9PLAT</name>
<reference evidence="1" key="1">
    <citation type="submission" date="2018-11" db="EMBL/GenBank/DDBJ databases">
        <authorList>
            <consortium name="Pathogen Informatics"/>
        </authorList>
    </citation>
    <scope>NUCLEOTIDE SEQUENCE</scope>
</reference>
<dbReference type="Proteomes" id="UP000784294">
    <property type="component" value="Unassembled WGS sequence"/>
</dbReference>
<sequence length="102" mass="11581">MTFHFEENDGWKEFMKSSHRKPKEDCSRVKTAGLYKKVRYQAIPMHLGQAFVCTVVTDIINISDETISQIPPKQLFLLTGKSCHTNVSFSCVPNDLTTIKSS</sequence>
<dbReference type="AlphaFoldDB" id="A0A3S5ABC8"/>
<keyword evidence="2" id="KW-1185">Reference proteome</keyword>
<gene>
    <name evidence="1" type="ORF">PXEA_LOCUS5330</name>
</gene>
<organism evidence="1 2">
    <name type="scientific">Protopolystoma xenopodis</name>
    <dbReference type="NCBI Taxonomy" id="117903"/>
    <lineage>
        <taxon>Eukaryota</taxon>
        <taxon>Metazoa</taxon>
        <taxon>Spiralia</taxon>
        <taxon>Lophotrochozoa</taxon>
        <taxon>Platyhelminthes</taxon>
        <taxon>Monogenea</taxon>
        <taxon>Polyopisthocotylea</taxon>
        <taxon>Polystomatidea</taxon>
        <taxon>Polystomatidae</taxon>
        <taxon>Protopolystoma</taxon>
    </lineage>
</organism>
<dbReference type="EMBL" id="CAAALY010013170">
    <property type="protein sequence ID" value="VEL11890.1"/>
    <property type="molecule type" value="Genomic_DNA"/>
</dbReference>
<proteinExistence type="predicted"/>